<dbReference type="GO" id="GO:0005886">
    <property type="term" value="C:plasma membrane"/>
    <property type="evidence" value="ECO:0007669"/>
    <property type="project" value="UniProtKB-SubCell"/>
</dbReference>
<dbReference type="PANTHER" id="PTHR30294">
    <property type="entry name" value="MEMBRANE COMPONENT OF ABC TRANSPORTER YHHJ-RELATED"/>
    <property type="match status" value="1"/>
</dbReference>
<dbReference type="AlphaFoldDB" id="X0Z4D8"/>
<feature type="domain" description="ABC-2 type transporter transmembrane" evidence="7">
    <location>
        <begin position="27"/>
        <end position="222"/>
    </location>
</feature>
<evidence type="ECO:0000256" key="1">
    <source>
        <dbReference type="ARBA" id="ARBA00004651"/>
    </source>
</evidence>
<keyword evidence="4 6" id="KW-1133">Transmembrane helix</keyword>
<reference evidence="8" key="1">
    <citation type="journal article" date="2014" name="Front. Microbiol.">
        <title>High frequency of phylogenetically diverse reductive dehalogenase-homologous genes in deep subseafloor sedimentary metagenomes.</title>
        <authorList>
            <person name="Kawai M."/>
            <person name="Futagami T."/>
            <person name="Toyoda A."/>
            <person name="Takaki Y."/>
            <person name="Nishi S."/>
            <person name="Hori S."/>
            <person name="Arai W."/>
            <person name="Tsubouchi T."/>
            <person name="Morono Y."/>
            <person name="Uchiyama I."/>
            <person name="Ito T."/>
            <person name="Fujiyama A."/>
            <person name="Inagaki F."/>
            <person name="Takami H."/>
        </authorList>
    </citation>
    <scope>NUCLEOTIDE SEQUENCE</scope>
    <source>
        <strain evidence="8">Expedition CK06-06</strain>
    </source>
</reference>
<keyword evidence="5 6" id="KW-0472">Membrane</keyword>
<feature type="non-terminal residue" evidence="8">
    <location>
        <position position="223"/>
    </location>
</feature>
<dbReference type="Pfam" id="PF12698">
    <property type="entry name" value="ABC2_membrane_3"/>
    <property type="match status" value="1"/>
</dbReference>
<comment type="caution">
    <text evidence="8">The sequence shown here is derived from an EMBL/GenBank/DDBJ whole genome shotgun (WGS) entry which is preliminary data.</text>
</comment>
<evidence type="ECO:0000256" key="3">
    <source>
        <dbReference type="ARBA" id="ARBA00022692"/>
    </source>
</evidence>
<name>X0Z4D8_9ZZZZ</name>
<feature type="non-terminal residue" evidence="8">
    <location>
        <position position="1"/>
    </location>
</feature>
<evidence type="ECO:0000259" key="7">
    <source>
        <dbReference type="Pfam" id="PF12698"/>
    </source>
</evidence>
<keyword evidence="3 6" id="KW-0812">Transmembrane</keyword>
<feature type="transmembrane region" description="Helical" evidence="6">
    <location>
        <begin position="173"/>
        <end position="195"/>
    </location>
</feature>
<feature type="transmembrane region" description="Helical" evidence="6">
    <location>
        <begin position="28"/>
        <end position="52"/>
    </location>
</feature>
<protein>
    <recommendedName>
        <fullName evidence="7">ABC-2 type transporter transmembrane domain-containing protein</fullName>
    </recommendedName>
</protein>
<evidence type="ECO:0000256" key="2">
    <source>
        <dbReference type="ARBA" id="ARBA00022475"/>
    </source>
</evidence>
<proteinExistence type="predicted"/>
<gene>
    <name evidence="8" type="ORF">S01H1_79837</name>
</gene>
<accession>X0Z4D8</accession>
<organism evidence="8">
    <name type="scientific">marine sediment metagenome</name>
    <dbReference type="NCBI Taxonomy" id="412755"/>
    <lineage>
        <taxon>unclassified sequences</taxon>
        <taxon>metagenomes</taxon>
        <taxon>ecological metagenomes</taxon>
    </lineage>
</organism>
<evidence type="ECO:0000313" key="8">
    <source>
        <dbReference type="EMBL" id="GAG43416.1"/>
    </source>
</evidence>
<dbReference type="PANTHER" id="PTHR30294:SF29">
    <property type="entry name" value="MULTIDRUG ABC TRANSPORTER PERMEASE YBHS-RELATED"/>
    <property type="match status" value="1"/>
</dbReference>
<dbReference type="InterPro" id="IPR051449">
    <property type="entry name" value="ABC-2_transporter_component"/>
</dbReference>
<sequence length="223" mass="23957">CAREEIQMSIRRVAILLWKDFKYGSKSFVFIMAIVAPILISLVLTLVFGTFFSQTAKLGITDQGGSRLVDLVSASDSVQTRTYASADDLKRAVEAGAVDMGVALPENFDEDALSGDSIVLPAYVWGESLAKNRGILLATVNSAVRQLAGQEVPVHIETTTLGDTQSVPWNDRLLPLVLLYAVTMGGIMIPASLMVDEKQKRTLTALAITPTTLGDILAAKGLM</sequence>
<evidence type="ECO:0000256" key="4">
    <source>
        <dbReference type="ARBA" id="ARBA00022989"/>
    </source>
</evidence>
<dbReference type="EMBL" id="BARS01053860">
    <property type="protein sequence ID" value="GAG43416.1"/>
    <property type="molecule type" value="Genomic_DNA"/>
</dbReference>
<keyword evidence="2" id="KW-1003">Cell membrane</keyword>
<comment type="subcellular location">
    <subcellularLocation>
        <location evidence="1">Cell membrane</location>
        <topology evidence="1">Multi-pass membrane protein</topology>
    </subcellularLocation>
</comment>
<evidence type="ECO:0000256" key="5">
    <source>
        <dbReference type="ARBA" id="ARBA00023136"/>
    </source>
</evidence>
<evidence type="ECO:0000256" key="6">
    <source>
        <dbReference type="SAM" id="Phobius"/>
    </source>
</evidence>
<dbReference type="GO" id="GO:0140359">
    <property type="term" value="F:ABC-type transporter activity"/>
    <property type="evidence" value="ECO:0007669"/>
    <property type="project" value="InterPro"/>
</dbReference>
<dbReference type="InterPro" id="IPR013525">
    <property type="entry name" value="ABC2_TM"/>
</dbReference>